<sequence>MPLLLAALSRILKCDMISSYDKLFGFGPLSNKSS</sequence>
<evidence type="ECO:0000313" key="1">
    <source>
        <dbReference type="EMBL" id="JAD96368.1"/>
    </source>
</evidence>
<proteinExistence type="predicted"/>
<dbReference type="EMBL" id="GBRH01201527">
    <property type="protein sequence ID" value="JAD96368.1"/>
    <property type="molecule type" value="Transcribed_RNA"/>
</dbReference>
<reference evidence="1" key="2">
    <citation type="journal article" date="2015" name="Data Brief">
        <title>Shoot transcriptome of the giant reed, Arundo donax.</title>
        <authorList>
            <person name="Barrero R.A."/>
            <person name="Guerrero F.D."/>
            <person name="Moolhuijzen P."/>
            <person name="Goolsby J.A."/>
            <person name="Tidwell J."/>
            <person name="Bellgard S.E."/>
            <person name="Bellgard M.I."/>
        </authorList>
    </citation>
    <scope>NUCLEOTIDE SEQUENCE</scope>
    <source>
        <tissue evidence="1">Shoot tissue taken approximately 20 cm above the soil surface</tissue>
    </source>
</reference>
<protein>
    <submittedName>
        <fullName evidence="1">Uncharacterized protein</fullName>
    </submittedName>
</protein>
<reference evidence="1" key="1">
    <citation type="submission" date="2014-09" db="EMBL/GenBank/DDBJ databases">
        <authorList>
            <person name="Magalhaes I.L.F."/>
            <person name="Oliveira U."/>
            <person name="Santos F.R."/>
            <person name="Vidigal T.H.D.A."/>
            <person name="Brescovit A.D."/>
            <person name="Santos A.J."/>
        </authorList>
    </citation>
    <scope>NUCLEOTIDE SEQUENCE</scope>
    <source>
        <tissue evidence="1">Shoot tissue taken approximately 20 cm above the soil surface</tissue>
    </source>
</reference>
<dbReference type="AlphaFoldDB" id="A0A0A9EBG1"/>
<name>A0A0A9EBG1_ARUDO</name>
<organism evidence="1">
    <name type="scientific">Arundo donax</name>
    <name type="common">Giant reed</name>
    <name type="synonym">Donax arundinaceus</name>
    <dbReference type="NCBI Taxonomy" id="35708"/>
    <lineage>
        <taxon>Eukaryota</taxon>
        <taxon>Viridiplantae</taxon>
        <taxon>Streptophyta</taxon>
        <taxon>Embryophyta</taxon>
        <taxon>Tracheophyta</taxon>
        <taxon>Spermatophyta</taxon>
        <taxon>Magnoliopsida</taxon>
        <taxon>Liliopsida</taxon>
        <taxon>Poales</taxon>
        <taxon>Poaceae</taxon>
        <taxon>PACMAD clade</taxon>
        <taxon>Arundinoideae</taxon>
        <taxon>Arundineae</taxon>
        <taxon>Arundo</taxon>
    </lineage>
</organism>
<accession>A0A0A9EBG1</accession>